<proteinExistence type="predicted"/>
<organism evidence="2 3">
    <name type="scientific">Cohnella silvisoli</name>
    <dbReference type="NCBI Taxonomy" id="2873699"/>
    <lineage>
        <taxon>Bacteria</taxon>
        <taxon>Bacillati</taxon>
        <taxon>Bacillota</taxon>
        <taxon>Bacilli</taxon>
        <taxon>Bacillales</taxon>
        <taxon>Paenibacillaceae</taxon>
        <taxon>Cohnella</taxon>
    </lineage>
</organism>
<dbReference type="InterPro" id="IPR029063">
    <property type="entry name" value="SAM-dependent_MTases_sf"/>
</dbReference>
<dbReference type="CDD" id="cd02440">
    <property type="entry name" value="AdoMet_MTases"/>
    <property type="match status" value="1"/>
</dbReference>
<feature type="domain" description="Ribosomal RNA large subunit methyltransferase K/L-like methyltransferase" evidence="1">
    <location>
        <begin position="156"/>
        <end position="217"/>
    </location>
</feature>
<dbReference type="EMBL" id="JASKHM010000004">
    <property type="protein sequence ID" value="MEQ4482546.1"/>
    <property type="molecule type" value="Genomic_DNA"/>
</dbReference>
<keyword evidence="3" id="KW-1185">Reference proteome</keyword>
<reference evidence="2 3" key="1">
    <citation type="journal article" date="2023" name="Genome Announc.">
        <title>Pan-Genome Analyses of the Genus Cohnella and Proposal of the Novel Species Cohnella silvisoli sp. nov., Isolated from Forest Soil.</title>
        <authorList>
            <person name="Wang C."/>
            <person name="Mao L."/>
            <person name="Bao G."/>
            <person name="Zhu H."/>
        </authorList>
    </citation>
    <scope>NUCLEOTIDE SEQUENCE [LARGE SCALE GENOMIC DNA]</scope>
    <source>
        <strain evidence="2 3">NL03-T5-1</strain>
    </source>
</reference>
<dbReference type="PANTHER" id="PTHR14911:SF13">
    <property type="entry name" value="TRNA (GUANINE(6)-N2)-METHYLTRANSFERASE THUMP3"/>
    <property type="match status" value="1"/>
</dbReference>
<dbReference type="GO" id="GO:0008168">
    <property type="term" value="F:methyltransferase activity"/>
    <property type="evidence" value="ECO:0007669"/>
    <property type="project" value="UniProtKB-KW"/>
</dbReference>
<protein>
    <submittedName>
        <fullName evidence="2">RsmD family RNA methyltransferase</fullName>
    </submittedName>
</protein>
<dbReference type="InterPro" id="IPR000241">
    <property type="entry name" value="RlmKL-like_Mtase"/>
</dbReference>
<dbReference type="Proteomes" id="UP001493487">
    <property type="component" value="Unassembled WGS sequence"/>
</dbReference>
<dbReference type="Pfam" id="PF01170">
    <property type="entry name" value="UPF0020"/>
    <property type="match status" value="1"/>
</dbReference>
<keyword evidence="2" id="KW-0808">Transferase</keyword>
<dbReference type="PANTHER" id="PTHR14911">
    <property type="entry name" value="THUMP DOMAIN-CONTAINING"/>
    <property type="match status" value="1"/>
</dbReference>
<gene>
    <name evidence="2" type="ORF">QJS35_09085</name>
</gene>
<evidence type="ECO:0000313" key="2">
    <source>
        <dbReference type="EMBL" id="MEQ4482546.1"/>
    </source>
</evidence>
<name>A0ABV1KSM5_9BACL</name>
<evidence type="ECO:0000259" key="1">
    <source>
        <dbReference type="Pfam" id="PF01170"/>
    </source>
</evidence>
<sequence>MDRKLSTYIYVVAANEEERSLCMLEMRSLFGIEPTFNLLESPIRIDPSRSPFIKTRIEVLFDGSGVEEIGELVQKIQLDGATFKVVAIDYDNPYDDTKIEYEEKRAVEREIGLHIKGKAEMRMPDRVFGVVRMGGRWRFGECAMGEAIWLKHNDKPRKYSTALSTRVARAIVNIAVPQTAGVTVIDPCCGIGTVLVEALSMGIDIVGREINPLAAIGARENVAFFGFEAEVVLGDMREISERYDVAIIDMPYNLCSVISPEEKLEMLSSAWRFASRAIIVTIESIDSIIEQSGFEIKDRCTVNKGKFTRHVIVCERL</sequence>
<dbReference type="Gene3D" id="3.40.50.150">
    <property type="entry name" value="Vaccinia Virus protein VP39"/>
    <property type="match status" value="1"/>
</dbReference>
<keyword evidence="2" id="KW-0489">Methyltransferase</keyword>
<comment type="caution">
    <text evidence="2">The sequence shown here is derived from an EMBL/GenBank/DDBJ whole genome shotgun (WGS) entry which is preliminary data.</text>
</comment>
<dbReference type="SUPFAM" id="SSF53335">
    <property type="entry name" value="S-adenosyl-L-methionine-dependent methyltransferases"/>
    <property type="match status" value="1"/>
</dbReference>
<evidence type="ECO:0000313" key="3">
    <source>
        <dbReference type="Proteomes" id="UP001493487"/>
    </source>
</evidence>
<dbReference type="RefSeq" id="WP_232184718.1">
    <property type="nucleotide sequence ID" value="NZ_JAIOAP010000003.1"/>
</dbReference>
<dbReference type="GO" id="GO:0032259">
    <property type="term" value="P:methylation"/>
    <property type="evidence" value="ECO:0007669"/>
    <property type="project" value="UniProtKB-KW"/>
</dbReference>
<accession>A0ABV1KSM5</accession>